<proteinExistence type="predicted"/>
<dbReference type="EMBL" id="BK032689">
    <property type="protein sequence ID" value="DAF55408.1"/>
    <property type="molecule type" value="Genomic_DNA"/>
</dbReference>
<sequence length="120" mass="14247">MYKLILHKHAQCGFDGYSSENHERTFFSYDTPIYSIYKERDGNLTSFRIQCINAPRHSATTARQTTWSLYEELLYHDCARYVRQLLQKCYSGEKIYIIRDIDNGIWCVFVGDKLQRTFIA</sequence>
<protein>
    <submittedName>
        <fullName evidence="1">Uncharacterized protein</fullName>
    </submittedName>
</protein>
<accession>A0A8S5SWX5</accession>
<organism evidence="1">
    <name type="scientific">Podoviridae sp. ctUm43</name>
    <dbReference type="NCBI Taxonomy" id="2827738"/>
    <lineage>
        <taxon>Viruses</taxon>
        <taxon>Duplodnaviria</taxon>
        <taxon>Heunggongvirae</taxon>
        <taxon>Uroviricota</taxon>
        <taxon>Caudoviricetes</taxon>
    </lineage>
</organism>
<name>A0A8S5SWX5_9CAUD</name>
<reference evidence="1" key="1">
    <citation type="journal article" date="2021" name="Proc. Natl. Acad. Sci. U.S.A.">
        <title>A Catalog of Tens of Thousands of Viruses from Human Metagenomes Reveals Hidden Associations with Chronic Diseases.</title>
        <authorList>
            <person name="Tisza M.J."/>
            <person name="Buck C.B."/>
        </authorList>
    </citation>
    <scope>NUCLEOTIDE SEQUENCE</scope>
    <source>
        <strain evidence="1">CtUm43</strain>
    </source>
</reference>
<evidence type="ECO:0000313" key="1">
    <source>
        <dbReference type="EMBL" id="DAF55408.1"/>
    </source>
</evidence>